<protein>
    <submittedName>
        <fullName evidence="1">Uncharacterized protein</fullName>
    </submittedName>
</protein>
<keyword evidence="2" id="KW-1185">Reference proteome</keyword>
<dbReference type="AlphaFoldDB" id="A0A197ZXJ7"/>
<proteinExistence type="predicted"/>
<sequence length="73" mass="8247">MGEESLCRSYAAADEWETSIDVNDFIGKNITVYTGDQALNDRIKRFAEHLSERDKAAWIRHELAVTTAEARCG</sequence>
<dbReference type="Proteomes" id="UP000078454">
    <property type="component" value="Unassembled WGS sequence"/>
</dbReference>
<evidence type="ECO:0000313" key="1">
    <source>
        <dbReference type="EMBL" id="OAS13458.1"/>
    </source>
</evidence>
<organism evidence="1 2">
    <name type="scientific">Paenibacillus oryzisoli</name>
    <dbReference type="NCBI Taxonomy" id="1850517"/>
    <lineage>
        <taxon>Bacteria</taxon>
        <taxon>Bacillati</taxon>
        <taxon>Bacillota</taxon>
        <taxon>Bacilli</taxon>
        <taxon>Bacillales</taxon>
        <taxon>Paenibacillaceae</taxon>
        <taxon>Paenibacillus</taxon>
    </lineage>
</organism>
<dbReference type="RefSeq" id="WP_068671114.1">
    <property type="nucleotide sequence ID" value="NZ_LYPB01000093.1"/>
</dbReference>
<gene>
    <name evidence="1" type="ORF">A8708_06230</name>
</gene>
<dbReference type="STRING" id="1850517.A8708_06230"/>
<accession>A0A197ZXJ7</accession>
<dbReference type="EMBL" id="LYPB01000093">
    <property type="protein sequence ID" value="OAS13458.1"/>
    <property type="molecule type" value="Genomic_DNA"/>
</dbReference>
<reference evidence="1 2" key="1">
    <citation type="submission" date="2016-05" db="EMBL/GenBank/DDBJ databases">
        <title>Paenibacillus sp. 1ZS3-15 nov., isolated from the rhizosphere soil.</title>
        <authorList>
            <person name="Zhang X.X."/>
            <person name="Zhang J."/>
        </authorList>
    </citation>
    <scope>NUCLEOTIDE SEQUENCE [LARGE SCALE GENOMIC DNA]</scope>
    <source>
        <strain evidence="1 2">1ZS3-15</strain>
    </source>
</reference>
<comment type="caution">
    <text evidence="1">The sequence shown here is derived from an EMBL/GenBank/DDBJ whole genome shotgun (WGS) entry which is preliminary data.</text>
</comment>
<evidence type="ECO:0000313" key="2">
    <source>
        <dbReference type="Proteomes" id="UP000078454"/>
    </source>
</evidence>
<name>A0A197ZXJ7_9BACL</name>